<keyword evidence="1" id="KW-0175">Coiled coil</keyword>
<dbReference type="OrthoDB" id="364553at2759"/>
<accession>A0A1J1GMK0</accession>
<evidence type="ECO:0000313" key="4">
    <source>
        <dbReference type="Proteomes" id="UP000220797"/>
    </source>
</evidence>
<dbReference type="GeneID" id="39729820"/>
<dbReference type="RefSeq" id="XP_028526410.1">
    <property type="nucleotide sequence ID" value="XM_028674817.1"/>
</dbReference>
<feature type="compositionally biased region" description="Basic and acidic residues" evidence="2">
    <location>
        <begin position="677"/>
        <end position="718"/>
    </location>
</feature>
<sequence length="1172" mass="140788">MDKLENAGISNFIVGQELVIDKLLFEKKYLNNQRKNKLKNGCKLNYYLNEKFNIFLGYDNFMRIVFKKKKILRDDKLKKKEKEYNKHRKINDPCYKDDKDSKGKSNKINNLIEKDFLHNNNIIDNIIDNSNKQISNVNTQENIHLIEKDYDKIKKEKMNEKITENKEYNYSKDISNLKYEEKYNITNKIENPLTCEKSQILKENYNNKLEVNDNNYMNKLEGKDYIEYKLHNNNNVLKEITNERILFQSDNIQKSLNNNYVNNVDLKDDNNEISDDFQELLSLSSSSSYSDTSDISNISPDLLCFEKQFKYIYDMYKQNDKNVFLFYNPPVCKCINKILKEKYFRKLNIKYPCLFNCSFNNDNKDIIKIEGNNEDNNKNENKLLTYSEISSDAVEIKLYAKAFFEFYFFEKYFYYCMNNKNMLNSFENFNDNIIKVYKEEKQEREIDNEIEKKDEYEKNIHKIYENDEENLDPQTSKTNSNKTEIKSISNFPFNTEEMLNLYFDKCLYKIIKRKSKICDNNACCGLLYIPYSYIVVILNRKVENLTYACNNLNIPSNTDIYYNNKKNVITVCTKNSEHEFFCYYCLKQNSHVKNILIYDVYFEGFIPFFKPILNLKNKKNQEKIFNYINYNKNINLSIVFFLTNSTKSKKKNLSECTSYYKSKCNSNIINEKKKKKKTEEKKEKEKGNEKEKTEEKKGKEKENEKEKIEEKKKMKKKSDKEIMKEDSGEDYYDEETLKKKYDEIKSMKLRICKIYNINHRNEYKSVNSKKIYSNLNNENEDDDIENYFSNICNGNEVINNMNIKMVVDKIIKIINKKDNICNEKCIYYNYNNCTMKNKDVQIYLCESINSFGFDRRPLCVKKREVILSSYVHFHKIINNYYIYKNSKYLDNIIKNELNEDVFKKGIMKNQILTLDSSIEKLQDNWYENDLSSILFKDNNVISKNNENENFNITNHNICCDKKGINLKSFSEEEKNKNKNINTDHVFNDTFFIFNDNSDLYTNEEYKKNKLENLNKVNENNRNKNIPNPNNYIWDKICTNFMQSLFNIYVCSYLMKQNNYNLSEIEKKKKKIFKEFPYEKKLSIIKKYYYYLFDIYKNRFNINLNKKEEDTIHENNWINEDSYLLNNISKKRKNDENIINKNSCEKDECNKKITNNINNENNDSHKSKKMKKV</sequence>
<name>A0A1J1GMK0_PLAGA</name>
<feature type="region of interest" description="Disordered" evidence="2">
    <location>
        <begin position="672"/>
        <end position="718"/>
    </location>
</feature>
<dbReference type="AlphaFoldDB" id="A0A1J1GMK0"/>
<feature type="coiled-coil region" evidence="1">
    <location>
        <begin position="439"/>
        <end position="466"/>
    </location>
</feature>
<reference evidence="3" key="1">
    <citation type="submission" date="2015-04" db="EMBL/GenBank/DDBJ databases">
        <authorList>
            <consortium name="Pathogen Informatics"/>
        </authorList>
    </citation>
    <scope>NUCLEOTIDE SEQUENCE [LARGE SCALE GENOMIC DNA]</scope>
    <source>
        <strain evidence="3">8A</strain>
    </source>
</reference>
<organism evidence="3 4">
    <name type="scientific">Plasmodium gallinaceum</name>
    <dbReference type="NCBI Taxonomy" id="5849"/>
    <lineage>
        <taxon>Eukaryota</taxon>
        <taxon>Sar</taxon>
        <taxon>Alveolata</taxon>
        <taxon>Apicomplexa</taxon>
        <taxon>Aconoidasida</taxon>
        <taxon>Haemosporida</taxon>
        <taxon>Plasmodiidae</taxon>
        <taxon>Plasmodium</taxon>
        <taxon>Plasmodium (Haemamoeba)</taxon>
    </lineage>
</organism>
<evidence type="ECO:0000313" key="3">
    <source>
        <dbReference type="EMBL" id="CRG93588.1"/>
    </source>
</evidence>
<gene>
    <name evidence="3" type="ORF">PGAL8A_00129500</name>
</gene>
<dbReference type="EMBL" id="CVMV01000017">
    <property type="protein sequence ID" value="CRG93588.1"/>
    <property type="molecule type" value="Genomic_DNA"/>
</dbReference>
<keyword evidence="4" id="KW-1185">Reference proteome</keyword>
<feature type="region of interest" description="Disordered" evidence="2">
    <location>
        <begin position="82"/>
        <end position="103"/>
    </location>
</feature>
<evidence type="ECO:0000256" key="1">
    <source>
        <dbReference type="SAM" id="Coils"/>
    </source>
</evidence>
<dbReference type="Proteomes" id="UP000220797">
    <property type="component" value="Unassembled WGS sequence"/>
</dbReference>
<evidence type="ECO:0000256" key="2">
    <source>
        <dbReference type="SAM" id="MobiDB-lite"/>
    </source>
</evidence>
<comment type="caution">
    <text evidence="3">The sequence shown here is derived from an EMBL/GenBank/DDBJ whole genome shotgun (WGS) entry which is preliminary data.</text>
</comment>
<dbReference type="VEuPathDB" id="PlasmoDB:PGAL8A_00129500"/>
<proteinExistence type="predicted"/>
<dbReference type="OMA" id="NIYVCSY"/>
<protein>
    <submittedName>
        <fullName evidence="3">Uncharacterized protein</fullName>
    </submittedName>
</protein>